<evidence type="ECO:0000256" key="1">
    <source>
        <dbReference type="ARBA" id="ARBA00004141"/>
    </source>
</evidence>
<feature type="domain" description="Major facilitator superfamily (MFS) profile" evidence="9">
    <location>
        <begin position="28"/>
        <end position="483"/>
    </location>
</feature>
<keyword evidence="7 8" id="KW-0472">Membrane</keyword>
<feature type="transmembrane region" description="Helical" evidence="8">
    <location>
        <begin position="21"/>
        <end position="41"/>
    </location>
</feature>
<evidence type="ECO:0000256" key="2">
    <source>
        <dbReference type="ARBA" id="ARBA00010992"/>
    </source>
</evidence>
<dbReference type="Gene3D" id="3.20.20.100">
    <property type="entry name" value="NADP-dependent oxidoreductase domain"/>
    <property type="match status" value="1"/>
</dbReference>
<dbReference type="InterPro" id="IPR003663">
    <property type="entry name" value="Sugar/inositol_transpt"/>
</dbReference>
<dbReference type="InterPro" id="IPR020471">
    <property type="entry name" value="AKR"/>
</dbReference>
<dbReference type="InterPro" id="IPR036812">
    <property type="entry name" value="NAD(P)_OxRdtase_dom_sf"/>
</dbReference>
<dbReference type="PROSITE" id="PS50850">
    <property type="entry name" value="MFS"/>
    <property type="match status" value="1"/>
</dbReference>
<dbReference type="InterPro" id="IPR005828">
    <property type="entry name" value="MFS_sugar_transport-like"/>
</dbReference>
<feature type="transmembrane region" description="Helical" evidence="8">
    <location>
        <begin position="200"/>
        <end position="218"/>
    </location>
</feature>
<organism evidence="10 11">
    <name type="scientific">Paraphaeosphaeria minitans</name>
    <dbReference type="NCBI Taxonomy" id="565426"/>
    <lineage>
        <taxon>Eukaryota</taxon>
        <taxon>Fungi</taxon>
        <taxon>Dikarya</taxon>
        <taxon>Ascomycota</taxon>
        <taxon>Pezizomycotina</taxon>
        <taxon>Dothideomycetes</taxon>
        <taxon>Pleosporomycetidae</taxon>
        <taxon>Pleosporales</taxon>
        <taxon>Massarineae</taxon>
        <taxon>Didymosphaeriaceae</taxon>
        <taxon>Paraphaeosphaeria</taxon>
    </lineage>
</organism>
<keyword evidence="4 8" id="KW-0812">Transmembrane</keyword>
<keyword evidence="5 8" id="KW-1133">Transmembrane helix</keyword>
<dbReference type="Proteomes" id="UP000756921">
    <property type="component" value="Unassembled WGS sequence"/>
</dbReference>
<evidence type="ECO:0000256" key="4">
    <source>
        <dbReference type="ARBA" id="ARBA00022692"/>
    </source>
</evidence>
<dbReference type="NCBIfam" id="TIGR00879">
    <property type="entry name" value="SP"/>
    <property type="match status" value="1"/>
</dbReference>
<dbReference type="PANTHER" id="PTHR48022">
    <property type="entry name" value="PLASTIDIC GLUCOSE TRANSPORTER 4"/>
    <property type="match status" value="1"/>
</dbReference>
<dbReference type="AlphaFoldDB" id="A0A9P6G5E5"/>
<dbReference type="FunFam" id="3.20.20.100:FF:000002">
    <property type="entry name" value="2,5-diketo-D-gluconic acid reductase A"/>
    <property type="match status" value="1"/>
</dbReference>
<feature type="transmembrane region" description="Helical" evidence="8">
    <location>
        <begin position="397"/>
        <end position="417"/>
    </location>
</feature>
<evidence type="ECO:0000256" key="7">
    <source>
        <dbReference type="ARBA" id="ARBA00023136"/>
    </source>
</evidence>
<feature type="transmembrane region" description="Helical" evidence="8">
    <location>
        <begin position="290"/>
        <end position="312"/>
    </location>
</feature>
<feature type="transmembrane region" description="Helical" evidence="8">
    <location>
        <begin position="76"/>
        <end position="95"/>
    </location>
</feature>
<dbReference type="PROSITE" id="PS00217">
    <property type="entry name" value="SUGAR_TRANSPORT_2"/>
    <property type="match status" value="1"/>
</dbReference>
<evidence type="ECO:0000256" key="5">
    <source>
        <dbReference type="ARBA" id="ARBA00022989"/>
    </source>
</evidence>
<dbReference type="PROSITE" id="PS00798">
    <property type="entry name" value="ALDOKETO_REDUCTASE_1"/>
    <property type="match status" value="1"/>
</dbReference>
<dbReference type="PROSITE" id="PS00216">
    <property type="entry name" value="SUGAR_TRANSPORT_1"/>
    <property type="match status" value="2"/>
</dbReference>
<feature type="transmembrane region" description="Helical" evidence="8">
    <location>
        <begin position="332"/>
        <end position="350"/>
    </location>
</feature>
<dbReference type="SUPFAM" id="SSF51430">
    <property type="entry name" value="NAD(P)-linked oxidoreductase"/>
    <property type="match status" value="1"/>
</dbReference>
<accession>A0A9P6G5E5</accession>
<dbReference type="InterPro" id="IPR036259">
    <property type="entry name" value="MFS_trans_sf"/>
</dbReference>
<keyword evidence="11" id="KW-1185">Reference proteome</keyword>
<evidence type="ECO:0000256" key="3">
    <source>
        <dbReference type="ARBA" id="ARBA00022448"/>
    </source>
</evidence>
<reference evidence="10" key="1">
    <citation type="journal article" date="2020" name="Mol. Plant Microbe Interact.">
        <title>Genome Sequence of the Biocontrol Agent Coniothyrium minitans strain Conio (IMI 134523).</title>
        <authorList>
            <person name="Patel D."/>
            <person name="Shittu T.A."/>
            <person name="Baroncelli R."/>
            <person name="Muthumeenakshi S."/>
            <person name="Osborne T.H."/>
            <person name="Janganan T.K."/>
            <person name="Sreenivasaprasad S."/>
        </authorList>
    </citation>
    <scope>NUCLEOTIDE SEQUENCE</scope>
    <source>
        <strain evidence="10">Conio</strain>
    </source>
</reference>
<dbReference type="Pfam" id="PF00083">
    <property type="entry name" value="Sugar_tr"/>
    <property type="match status" value="1"/>
</dbReference>
<protein>
    <submittedName>
        <fullName evidence="10">MFS quinate transporter</fullName>
    </submittedName>
</protein>
<dbReference type="GO" id="GO:0016616">
    <property type="term" value="F:oxidoreductase activity, acting on the CH-OH group of donors, NAD or NADP as acceptor"/>
    <property type="evidence" value="ECO:0007669"/>
    <property type="project" value="UniProtKB-ARBA"/>
</dbReference>
<dbReference type="InterPro" id="IPR018170">
    <property type="entry name" value="Aldo/ket_reductase_CS"/>
</dbReference>
<keyword evidence="3" id="KW-0813">Transport</keyword>
<comment type="similarity">
    <text evidence="2">Belongs to the major facilitator superfamily. Sugar transporter (TC 2.A.1.1) family.</text>
</comment>
<dbReference type="Pfam" id="PF00248">
    <property type="entry name" value="Aldo_ket_red"/>
    <property type="match status" value="1"/>
</dbReference>
<comment type="subcellular location">
    <subcellularLocation>
        <location evidence="1">Membrane</location>
        <topology evidence="1">Multi-pass membrane protein</topology>
    </subcellularLocation>
</comment>
<evidence type="ECO:0000259" key="9">
    <source>
        <dbReference type="PROSITE" id="PS50850"/>
    </source>
</evidence>
<dbReference type="GO" id="GO:0016020">
    <property type="term" value="C:membrane"/>
    <property type="evidence" value="ECO:0007669"/>
    <property type="project" value="UniProtKB-SubCell"/>
</dbReference>
<dbReference type="Gene3D" id="1.20.1250.20">
    <property type="entry name" value="MFS general substrate transporter like domains"/>
    <property type="match status" value="1"/>
</dbReference>
<proteinExistence type="inferred from homology"/>
<evidence type="ECO:0000256" key="8">
    <source>
        <dbReference type="SAM" id="Phobius"/>
    </source>
</evidence>
<dbReference type="InterPro" id="IPR005829">
    <property type="entry name" value="Sugar_transporter_CS"/>
</dbReference>
<dbReference type="SUPFAM" id="SSF103473">
    <property type="entry name" value="MFS general substrate transporter"/>
    <property type="match status" value="1"/>
</dbReference>
<evidence type="ECO:0000313" key="11">
    <source>
        <dbReference type="Proteomes" id="UP000756921"/>
    </source>
</evidence>
<comment type="caution">
    <text evidence="10">The sequence shown here is derived from an EMBL/GenBank/DDBJ whole genome shotgun (WGS) entry which is preliminary data.</text>
</comment>
<dbReference type="InterPro" id="IPR050360">
    <property type="entry name" value="MFS_Sugar_Transporters"/>
</dbReference>
<keyword evidence="6" id="KW-0560">Oxidoreductase</keyword>
<dbReference type="OrthoDB" id="5296287at2759"/>
<dbReference type="PANTHER" id="PTHR48022:SF8">
    <property type="entry name" value="MAJOR FACILITATOR SUPERFAMILY (MFS) PROFILE DOMAIN-CONTAINING PROTEIN-RELATED"/>
    <property type="match status" value="1"/>
</dbReference>
<dbReference type="InterPro" id="IPR020846">
    <property type="entry name" value="MFS_dom"/>
</dbReference>
<dbReference type="EMBL" id="WJXW01000017">
    <property type="protein sequence ID" value="KAF9729048.1"/>
    <property type="molecule type" value="Genomic_DNA"/>
</dbReference>
<evidence type="ECO:0000256" key="6">
    <source>
        <dbReference type="ARBA" id="ARBA00023002"/>
    </source>
</evidence>
<dbReference type="PROSITE" id="PS00063">
    <property type="entry name" value="ALDOKETO_REDUCTASE_3"/>
    <property type="match status" value="1"/>
</dbReference>
<name>A0A9P6G5E5_9PLEO</name>
<dbReference type="InterPro" id="IPR023210">
    <property type="entry name" value="NADP_OxRdtase_dom"/>
</dbReference>
<feature type="transmembrane region" description="Helical" evidence="8">
    <location>
        <begin position="357"/>
        <end position="377"/>
    </location>
</feature>
<feature type="transmembrane region" description="Helical" evidence="8">
    <location>
        <begin position="161"/>
        <end position="180"/>
    </location>
</feature>
<evidence type="ECO:0000313" key="10">
    <source>
        <dbReference type="EMBL" id="KAF9729048.1"/>
    </source>
</evidence>
<dbReference type="GO" id="GO:0005351">
    <property type="term" value="F:carbohydrate:proton symporter activity"/>
    <property type="evidence" value="ECO:0007669"/>
    <property type="project" value="TreeGrafter"/>
</dbReference>
<dbReference type="PRINTS" id="PR00069">
    <property type="entry name" value="ALDKETRDTASE"/>
</dbReference>
<gene>
    <name evidence="10" type="ORF">PMIN01_12738</name>
</gene>
<feature type="transmembrane region" description="Helical" evidence="8">
    <location>
        <begin position="458"/>
        <end position="479"/>
    </location>
</feature>
<sequence length="921" mass="102112">MGGGTSLWASPEYKKDPKAIYNGRLVFLATTIAFAGCAYGFDQGNIGGVMTLPTFKHAFGLDKISKDAADERSGNIAALMAAGGSAGALLSAPCADFLGRKYSMMIYGSIYLLGCAFQEVPHLRLFYAGRFLAGVAIGSMSAGAPQFLAENSPKAIRGSMTCLYNLMIVAALSLAFWINYGVSKWANVKVTDYTQWQLSLGIQLIPGFFMVCMLWWVLETPRALVARGKREDGLKNLMRLRNLPEDHPYIQQEYMETCAQVDQEQEVAAGRNYMLVIKDIAFVPSNRRRFFLAIMLFLFHKFTGTDSLNYFAPEIFTMIGVKGGSQALLTTGVYGLVKLATTFVYVAFIVDRVGRRLPLIIGASMQATAMLYIALYVRFANPKQGHGTEAGGVIGIVWIYVYAFGWSFGHSVACYVVAAEIFPSRIRSFCMSCCFFVNWIVDFGITKATPLMMTHLGWGTFLLYAVLTYIGVVFIFFCMPEMKGRSIESMDDLFSHSIWTMYKRAYPKEEDKVRHDVSDILSDGRVAELGEKREGDVHVEKYAYLNTPKGNMERHSASKIDLLRNNVKAARSQSARDPLCVLSDPQNMSASLRRSRRYCGAAFGRRRDADTSSGKLQKTPFPRINSLVDGKGFGTWQAAPGDAGRAVQIAIKAGYRHLDCAPLYWNEPEIGEALTSVLQSTNIPRSDIFITTKLWSSSHHDPEAALRKSLKELQLDHVDLYLMHWPVSLPSNSLEAPNFGKEDRKAHAQDWDFCKTWALMEKLVDTGLTKAIGVANFSTVNLEKLLTTAKVVPAINQTELHPLLPQEKLNRFCREHGIKQTAFGPLGGKGSTLHSHPAVVGIAEQKGSTTGQVLLSWGVAKGWSVIPKSVTEERIKKNLEIFDLSGEEVERLDALAKTEGRRFNRPDWGTTVFHDDDGSVA</sequence>